<feature type="coiled-coil region" evidence="2">
    <location>
        <begin position="62"/>
        <end position="285"/>
    </location>
</feature>
<organism evidence="6 7">
    <name type="scientific">Hermetia illucens</name>
    <name type="common">Black soldier fly</name>
    <dbReference type="NCBI Taxonomy" id="343691"/>
    <lineage>
        <taxon>Eukaryota</taxon>
        <taxon>Metazoa</taxon>
        <taxon>Ecdysozoa</taxon>
        <taxon>Arthropoda</taxon>
        <taxon>Hexapoda</taxon>
        <taxon>Insecta</taxon>
        <taxon>Pterygota</taxon>
        <taxon>Neoptera</taxon>
        <taxon>Endopterygota</taxon>
        <taxon>Diptera</taxon>
        <taxon>Brachycera</taxon>
        <taxon>Stratiomyomorpha</taxon>
        <taxon>Stratiomyidae</taxon>
        <taxon>Hermetiinae</taxon>
        <taxon>Hermetia</taxon>
    </lineage>
</organism>
<keyword evidence="7" id="KW-1185">Reference proteome</keyword>
<evidence type="ECO:0000256" key="3">
    <source>
        <dbReference type="SAM" id="MobiDB-lite"/>
    </source>
</evidence>
<proteinExistence type="predicted"/>
<dbReference type="Proteomes" id="UP000594454">
    <property type="component" value="Chromosome 4"/>
</dbReference>
<feature type="region of interest" description="Disordered" evidence="3">
    <location>
        <begin position="289"/>
        <end position="329"/>
    </location>
</feature>
<dbReference type="PANTHER" id="PTHR21502">
    <property type="entry name" value="ZINC FINGER PROTEIN DZIP1"/>
    <property type="match status" value="1"/>
</dbReference>
<feature type="domain" description="RH2" evidence="5">
    <location>
        <begin position="257"/>
        <end position="336"/>
    </location>
</feature>
<name>A0A7R8UUB1_HERIL</name>
<dbReference type="InterPro" id="IPR034744">
    <property type="entry name" value="RH2"/>
</dbReference>
<gene>
    <name evidence="6" type="ORF">HERILL_LOCUS9544</name>
</gene>
<dbReference type="OrthoDB" id="10069524at2759"/>
<dbReference type="GO" id="GO:0005737">
    <property type="term" value="C:cytoplasm"/>
    <property type="evidence" value="ECO:0007669"/>
    <property type="project" value="TreeGrafter"/>
</dbReference>
<evidence type="ECO:0000259" key="4">
    <source>
        <dbReference type="PROSITE" id="PS51776"/>
    </source>
</evidence>
<dbReference type="GO" id="GO:0031267">
    <property type="term" value="F:small GTPase binding"/>
    <property type="evidence" value="ECO:0007669"/>
    <property type="project" value="TreeGrafter"/>
</dbReference>
<reference evidence="6 7" key="1">
    <citation type="submission" date="2020-11" db="EMBL/GenBank/DDBJ databases">
        <authorList>
            <person name="Wallbank WR R."/>
            <person name="Pardo Diaz C."/>
            <person name="Kozak K."/>
            <person name="Martin S."/>
            <person name="Jiggins C."/>
            <person name="Moest M."/>
            <person name="Warren A I."/>
            <person name="Generalovic N T."/>
            <person name="Byers J.R.P. K."/>
            <person name="Montejo-Kovacevich G."/>
            <person name="Yen C E."/>
        </authorList>
    </citation>
    <scope>NUCLEOTIDE SEQUENCE [LARGE SCALE GENOMIC DNA]</scope>
</reference>
<dbReference type="GO" id="GO:0036064">
    <property type="term" value="C:ciliary basal body"/>
    <property type="evidence" value="ECO:0007669"/>
    <property type="project" value="TreeGrafter"/>
</dbReference>
<dbReference type="Pfam" id="PF09744">
    <property type="entry name" value="RH1"/>
    <property type="match status" value="1"/>
</dbReference>
<dbReference type="InterPro" id="IPR034743">
    <property type="entry name" value="RH1"/>
</dbReference>
<dbReference type="SUPFAM" id="SSF161256">
    <property type="entry name" value="RILP dimerisation region"/>
    <property type="match status" value="1"/>
</dbReference>
<protein>
    <recommendedName>
        <fullName evidence="8">RILP-like protein</fullName>
    </recommendedName>
</protein>
<dbReference type="PROSITE" id="PS51777">
    <property type="entry name" value="RH2"/>
    <property type="match status" value="1"/>
</dbReference>
<feature type="domain" description="RH1" evidence="4">
    <location>
        <begin position="8"/>
        <end position="96"/>
    </location>
</feature>
<dbReference type="GO" id="GO:0051959">
    <property type="term" value="F:dynein light intermediate chain binding"/>
    <property type="evidence" value="ECO:0007669"/>
    <property type="project" value="TreeGrafter"/>
</dbReference>
<evidence type="ECO:0000256" key="2">
    <source>
        <dbReference type="SAM" id="Coils"/>
    </source>
</evidence>
<evidence type="ECO:0000259" key="5">
    <source>
        <dbReference type="PROSITE" id="PS51777"/>
    </source>
</evidence>
<dbReference type="GO" id="GO:0060271">
    <property type="term" value="P:cilium assembly"/>
    <property type="evidence" value="ECO:0007669"/>
    <property type="project" value="TreeGrafter"/>
</dbReference>
<dbReference type="AlphaFoldDB" id="A0A7R8UUB1"/>
<dbReference type="InterPro" id="IPR051241">
    <property type="entry name" value="DZIP_RILPL"/>
</dbReference>
<feature type="compositionally biased region" description="Acidic residues" evidence="3">
    <location>
        <begin position="299"/>
        <end position="310"/>
    </location>
</feature>
<dbReference type="PROSITE" id="PS51776">
    <property type="entry name" value="RH1"/>
    <property type="match status" value="1"/>
</dbReference>
<keyword evidence="1 2" id="KW-0175">Coiled coil</keyword>
<evidence type="ECO:0000313" key="7">
    <source>
        <dbReference type="Proteomes" id="UP000594454"/>
    </source>
</evidence>
<accession>A0A7R8UUB1</accession>
<evidence type="ECO:0000256" key="1">
    <source>
        <dbReference type="ARBA" id="ARBA00023054"/>
    </source>
</evidence>
<dbReference type="EMBL" id="LR899012">
    <property type="protein sequence ID" value="CAD7086800.1"/>
    <property type="molecule type" value="Genomic_DNA"/>
</dbReference>
<dbReference type="Gene3D" id="1.20.58.1770">
    <property type="match status" value="1"/>
</dbReference>
<evidence type="ECO:0008006" key="8">
    <source>
        <dbReference type="Google" id="ProtNLM"/>
    </source>
</evidence>
<sequence>MPGFHINAMGEMVLDAVDDICVVDVYDLASDIGKECEKIIDHFGPDSVTSLMPKVINALELLEALATKNERENATVQELNDRISQLESEKLEKAEFRKRFEKELESIEEQWRTETRELVDLVSSLQEENKRIIQQQQELQSQASSVSDSQVLQRLKQQIHKQRDEIKTKDRELQEKIGDVENLNIQIERLKNSGRETRRRNKLLQVQVRTLCEERADFLAQLQDQHREINALKRRLGIAEKENEDLVKSGDECDPNRPRYTTVELKELMIERDELVTKVNDLSEELRALKPVDKTDGIDPGEETPPEDDPPVQGPLPLEPDDAPWKKSSESGIRKFFRKLFSEPDSTSFPRRSLSTLSKMALSAGHHGDISI</sequence>
<dbReference type="PANTHER" id="PTHR21502:SF4">
    <property type="entry name" value="RILP-LIKE PROTEIN HOMOLOG"/>
    <property type="match status" value="1"/>
</dbReference>
<dbReference type="FunFam" id="1.20.58.1770:FF:000005">
    <property type="entry name" value="RILP-like protein homolog isoform X1"/>
    <property type="match status" value="1"/>
</dbReference>
<evidence type="ECO:0000313" key="6">
    <source>
        <dbReference type="EMBL" id="CAD7086800.1"/>
    </source>
</evidence>
<dbReference type="CDD" id="cd14445">
    <property type="entry name" value="RILP-like"/>
    <property type="match status" value="1"/>
</dbReference>